<dbReference type="OrthoDB" id="10244740at2759"/>
<reference evidence="13 14" key="1">
    <citation type="submission" date="2015-04" db="EMBL/GenBank/DDBJ databases">
        <title>Lasius niger genome sequencing.</title>
        <authorList>
            <person name="Konorov E.A."/>
            <person name="Nikitin M.A."/>
            <person name="Kirill M.V."/>
            <person name="Chang P."/>
        </authorList>
    </citation>
    <scope>NUCLEOTIDE SEQUENCE [LARGE SCALE GENOMIC DNA]</scope>
    <source>
        <tissue evidence="13">Whole</tissue>
    </source>
</reference>
<dbReference type="Gene3D" id="2.40.170.20">
    <property type="entry name" value="TonB-dependent receptor, beta-barrel domain"/>
    <property type="match status" value="1"/>
</dbReference>
<keyword evidence="8" id="KW-0798">TonB box</keyword>
<keyword evidence="4" id="KW-0812">Transmembrane</keyword>
<dbReference type="Pfam" id="PF07715">
    <property type="entry name" value="Plug"/>
    <property type="match status" value="1"/>
</dbReference>
<keyword evidence="9" id="KW-0472">Membrane</keyword>
<organism evidence="13 14">
    <name type="scientific">Lasius niger</name>
    <name type="common">Black garden ant</name>
    <dbReference type="NCBI Taxonomy" id="67767"/>
    <lineage>
        <taxon>Eukaryota</taxon>
        <taxon>Metazoa</taxon>
        <taxon>Ecdysozoa</taxon>
        <taxon>Arthropoda</taxon>
        <taxon>Hexapoda</taxon>
        <taxon>Insecta</taxon>
        <taxon>Pterygota</taxon>
        <taxon>Neoptera</taxon>
        <taxon>Endopterygota</taxon>
        <taxon>Hymenoptera</taxon>
        <taxon>Apocrita</taxon>
        <taxon>Aculeata</taxon>
        <taxon>Formicoidea</taxon>
        <taxon>Formicidae</taxon>
        <taxon>Formicinae</taxon>
        <taxon>Lasius</taxon>
        <taxon>Lasius</taxon>
    </lineage>
</organism>
<evidence type="ECO:0000256" key="7">
    <source>
        <dbReference type="ARBA" id="ARBA00023065"/>
    </source>
</evidence>
<protein>
    <recommendedName>
        <fullName evidence="15">TonB-dependent receptor</fullName>
    </recommendedName>
</protein>
<comment type="subcellular location">
    <subcellularLocation>
        <location evidence="1">Cell outer membrane</location>
        <topology evidence="1">Multi-pass membrane protein</topology>
    </subcellularLocation>
</comment>
<dbReference type="PANTHER" id="PTHR32552:SF89">
    <property type="entry name" value="CATECHOLATE SIDEROPHORE RECEPTOR FIU"/>
    <property type="match status" value="1"/>
</dbReference>
<keyword evidence="3" id="KW-0410">Iron transport</keyword>
<keyword evidence="14" id="KW-1185">Reference proteome</keyword>
<dbReference type="STRING" id="67767.A0A0J7KTJ8"/>
<feature type="domain" description="TonB-dependent receptor plug" evidence="12">
    <location>
        <begin position="10"/>
        <end position="81"/>
    </location>
</feature>
<feature type="domain" description="TonB-dependent receptor-like beta-barrel" evidence="11">
    <location>
        <begin position="225"/>
        <end position="713"/>
    </location>
</feature>
<dbReference type="InterPro" id="IPR039426">
    <property type="entry name" value="TonB-dep_rcpt-like"/>
</dbReference>
<dbReference type="AlphaFoldDB" id="A0A0J7KTJ8"/>
<accession>A0A0J7KTJ8</accession>
<dbReference type="PaxDb" id="67767-A0A0J7KTJ8"/>
<keyword evidence="5" id="KW-0732">Signal</keyword>
<dbReference type="EMBL" id="LBMM01003341">
    <property type="protein sequence ID" value="KMQ93641.1"/>
    <property type="molecule type" value="Genomic_DNA"/>
</dbReference>
<keyword evidence="6" id="KW-0408">Iron</keyword>
<dbReference type="InterPro" id="IPR037066">
    <property type="entry name" value="Plug_dom_sf"/>
</dbReference>
<dbReference type="PANTHER" id="PTHR32552">
    <property type="entry name" value="FERRICHROME IRON RECEPTOR-RELATED"/>
    <property type="match status" value="1"/>
</dbReference>
<proteinExistence type="predicted"/>
<dbReference type="GO" id="GO:0015344">
    <property type="term" value="F:siderophore uptake transmembrane transporter activity"/>
    <property type="evidence" value="ECO:0007669"/>
    <property type="project" value="TreeGrafter"/>
</dbReference>
<evidence type="ECO:0000256" key="9">
    <source>
        <dbReference type="ARBA" id="ARBA00023136"/>
    </source>
</evidence>
<dbReference type="SUPFAM" id="SSF56935">
    <property type="entry name" value="Porins"/>
    <property type="match status" value="1"/>
</dbReference>
<evidence type="ECO:0000259" key="11">
    <source>
        <dbReference type="Pfam" id="PF00593"/>
    </source>
</evidence>
<dbReference type="InterPro" id="IPR036942">
    <property type="entry name" value="Beta-barrel_TonB_sf"/>
</dbReference>
<evidence type="ECO:0000256" key="8">
    <source>
        <dbReference type="ARBA" id="ARBA00023077"/>
    </source>
</evidence>
<dbReference type="InterPro" id="IPR012910">
    <property type="entry name" value="Plug_dom"/>
</dbReference>
<dbReference type="PROSITE" id="PS52016">
    <property type="entry name" value="TONB_DEPENDENT_REC_3"/>
    <property type="match status" value="1"/>
</dbReference>
<evidence type="ECO:0000259" key="12">
    <source>
        <dbReference type="Pfam" id="PF07715"/>
    </source>
</evidence>
<dbReference type="Pfam" id="PF00593">
    <property type="entry name" value="TonB_dep_Rec_b-barrel"/>
    <property type="match status" value="1"/>
</dbReference>
<comment type="caution">
    <text evidence="13">The sequence shown here is derived from an EMBL/GenBank/DDBJ whole genome shotgun (WGS) entry which is preliminary data.</text>
</comment>
<evidence type="ECO:0000256" key="1">
    <source>
        <dbReference type="ARBA" id="ARBA00004571"/>
    </source>
</evidence>
<dbReference type="Proteomes" id="UP000036403">
    <property type="component" value="Unassembled WGS sequence"/>
</dbReference>
<dbReference type="InterPro" id="IPR000531">
    <property type="entry name" value="Beta-barrel_TonB"/>
</dbReference>
<evidence type="ECO:0000313" key="13">
    <source>
        <dbReference type="EMBL" id="KMQ93641.1"/>
    </source>
</evidence>
<evidence type="ECO:0000313" key="14">
    <source>
        <dbReference type="Proteomes" id="UP000036403"/>
    </source>
</evidence>
<evidence type="ECO:0008006" key="15">
    <source>
        <dbReference type="Google" id="ProtNLM"/>
    </source>
</evidence>
<evidence type="ECO:0000256" key="2">
    <source>
        <dbReference type="ARBA" id="ARBA00022448"/>
    </source>
</evidence>
<dbReference type="Gene3D" id="2.170.130.10">
    <property type="entry name" value="TonB-dependent receptor, plug domain"/>
    <property type="match status" value="1"/>
</dbReference>
<gene>
    <name evidence="13" type="ORF">RF55_6244</name>
</gene>
<keyword evidence="2" id="KW-0813">Transport</keyword>
<name>A0A0J7KTJ8_LASNI</name>
<evidence type="ECO:0000256" key="6">
    <source>
        <dbReference type="ARBA" id="ARBA00023004"/>
    </source>
</evidence>
<evidence type="ECO:0000256" key="10">
    <source>
        <dbReference type="ARBA" id="ARBA00023237"/>
    </source>
</evidence>
<sequence>MDVEDPHDAEAVIGRKTLSEFIAGTNAQAALAYSTPGANFASSDPMGTNAKTSTFYLRGFDISQLGVTMDGIPMGNQAYATAIGANVSQLLIQENILSLSASQGAGGVDVPASTTLGGTLTYTTLDPSEHFGVDISQEFGSFSGYRTFGRLNSGRLNATGTKFMASFLRNSSNLWAGGGFQREEGVNFKLVQPISHFGKITLTSDWSDSPQYNLPGNTKHMLGSLGYGDHNFYPDYGAAKKWAGACHSGSNAGLPAGVTSQDACNLGYQSSQLERVYLQALRADFQISPSIKSSSLVYGQVTDNWTGSSNASFVTPGQGAGYPVDMADLDDHFKGRRVGVTQNFEFQLGHRNHLKTGIWYENNRYHDPSFFGGYGPNQPINNVFNLHNGDEVTAMQTQFTTNTFQFYIEDGFEMARNMKFTYGFKSLVETTNGGMTYRAPTAVLESWGLGPTSLRPAYGRLTGSNAFLPHFNYDWNFLPQHEFYFDVAENMRPIDPGNSAWSYGLGNSSSLGSAQTQFQAEQKNLRPERSWNYVVGYRYKSKSLDVGIDYYHTDYIGRLGQVTTGSSVNVGVSQYLADLGGEKMDGMDLVGIAHLSPLLRLPDSFGALDFTNSFSYNHAVYENDAVPTASGPVSIKGAQQVYYPRYMYKTNIHYLNGRLGFDLNVNYNSARNVTYTGDVKVPGYWTSELTGSYLLGRRGQENHLKLDFGVTNLFGQQYVGGVYGQTSLQGTPHQDNGGSNNLFWAAPREFFGSVSVVF</sequence>
<keyword evidence="10" id="KW-0998">Cell outer membrane</keyword>
<keyword evidence="7" id="KW-0406">Ion transport</keyword>
<evidence type="ECO:0000256" key="3">
    <source>
        <dbReference type="ARBA" id="ARBA00022496"/>
    </source>
</evidence>
<evidence type="ECO:0000256" key="5">
    <source>
        <dbReference type="ARBA" id="ARBA00022729"/>
    </source>
</evidence>
<evidence type="ECO:0000256" key="4">
    <source>
        <dbReference type="ARBA" id="ARBA00022692"/>
    </source>
</evidence>